<sequence length="358" mass="39580">MGGIDQSQWKICSWRRSDREYSITVYTTIHTIDQFETKEGNVDFADVTIAGRHGRRYRVQGASKDFECDVVFPNRMGATLLEVGTNLALDNPPDPCQVLARDGETLVPTFPKWPRPIHCQQRWDGGRVGNCAHRASPNRFGAAALSDLRLTYHDTGAVLCDDPGQFACQPGVSETNEARNGLGRSLCKLLVVLRVDLHPDMRVAVIHRDVGNVSGPRRARIAQQIAERLVRGKTEILVKEPVEIGGGLLIAARCSRRRGRGRRIPRIRRRARRVCGRGGQTAGIRAAGRRVVGTADRQQRNSSQRQRSRRAAGMSEAVDPHTGVSSSVDSGTVQTDQNEPANRYRPVHSRGSHRPPPG</sequence>
<organism evidence="2 3">
    <name type="scientific">Nocardia nova</name>
    <dbReference type="NCBI Taxonomy" id="37330"/>
    <lineage>
        <taxon>Bacteria</taxon>
        <taxon>Bacillati</taxon>
        <taxon>Actinomycetota</taxon>
        <taxon>Actinomycetes</taxon>
        <taxon>Mycobacteriales</taxon>
        <taxon>Nocardiaceae</taxon>
        <taxon>Nocardia</taxon>
    </lineage>
</organism>
<reference evidence="2 3" key="1">
    <citation type="submission" date="2018-02" db="EMBL/GenBank/DDBJ databases">
        <title>8 Nocardia nova and 1 Nocardia cyriacigeorgica strain used for evolution to TMP-SMX.</title>
        <authorList>
            <person name="Mehta H."/>
            <person name="Weng J."/>
            <person name="Shamoo Y."/>
        </authorList>
    </citation>
    <scope>NUCLEOTIDE SEQUENCE [LARGE SCALE GENOMIC DNA]</scope>
    <source>
        <strain evidence="2 3">MDA3139</strain>
    </source>
</reference>
<evidence type="ECO:0000313" key="2">
    <source>
        <dbReference type="EMBL" id="PPJ35849.1"/>
    </source>
</evidence>
<name>A0A2S6AKU1_9NOCA</name>
<dbReference type="Pfam" id="PF12079">
    <property type="entry name" value="DUF3558"/>
    <property type="match status" value="1"/>
</dbReference>
<evidence type="ECO:0000313" key="3">
    <source>
        <dbReference type="Proteomes" id="UP000239874"/>
    </source>
</evidence>
<dbReference type="AlphaFoldDB" id="A0A2S6AKU1"/>
<comment type="caution">
    <text evidence="2">The sequence shown here is derived from an EMBL/GenBank/DDBJ whole genome shotgun (WGS) entry which is preliminary data.</text>
</comment>
<dbReference type="EMBL" id="PSZC01000018">
    <property type="protein sequence ID" value="PPJ35849.1"/>
    <property type="molecule type" value="Genomic_DNA"/>
</dbReference>
<protein>
    <submittedName>
        <fullName evidence="2">Uncharacterized protein</fullName>
    </submittedName>
</protein>
<accession>A0A2S6AKU1</accession>
<feature type="compositionally biased region" description="Basic residues" evidence="1">
    <location>
        <begin position="345"/>
        <end position="358"/>
    </location>
</feature>
<feature type="compositionally biased region" description="Low complexity" evidence="1">
    <location>
        <begin position="322"/>
        <end position="336"/>
    </location>
</feature>
<proteinExistence type="predicted"/>
<gene>
    <name evidence="2" type="ORF">C5E45_23895</name>
</gene>
<dbReference type="Proteomes" id="UP000239874">
    <property type="component" value="Unassembled WGS sequence"/>
</dbReference>
<evidence type="ECO:0000256" key="1">
    <source>
        <dbReference type="SAM" id="MobiDB-lite"/>
    </source>
</evidence>
<feature type="region of interest" description="Disordered" evidence="1">
    <location>
        <begin position="290"/>
        <end position="358"/>
    </location>
</feature>
<dbReference type="InterPro" id="IPR024520">
    <property type="entry name" value="DUF3558"/>
</dbReference>